<dbReference type="RefSeq" id="XP_038732874.1">
    <property type="nucleotide sequence ID" value="XM_038876398.1"/>
</dbReference>
<evidence type="ECO:0000256" key="1">
    <source>
        <dbReference type="SAM" id="MobiDB-lite"/>
    </source>
</evidence>
<reference evidence="2 3" key="1">
    <citation type="journal article" date="2020" name="Genome Biol. Evol.">
        <title>Comparative genomics of Sclerotiniaceae.</title>
        <authorList>
            <person name="Valero Jimenez C.A."/>
            <person name="Steentjes M."/>
            <person name="Scholten O.E."/>
            <person name="Van Kan J.A.L."/>
        </authorList>
    </citation>
    <scope>NUCLEOTIDE SEQUENCE [LARGE SCALE GENOMIC DNA]</scope>
    <source>
        <strain evidence="2 3">MUCL 94</strain>
    </source>
</reference>
<name>A0A9P5IJN2_9HELO</name>
<evidence type="ECO:0000313" key="3">
    <source>
        <dbReference type="Proteomes" id="UP000710849"/>
    </source>
</evidence>
<gene>
    <name evidence="2" type="ORF">EAE97_005885</name>
</gene>
<protein>
    <submittedName>
        <fullName evidence="2">Uncharacterized protein</fullName>
    </submittedName>
</protein>
<keyword evidence="3" id="KW-1185">Reference proteome</keyword>
<dbReference type="Proteomes" id="UP000710849">
    <property type="component" value="Unassembled WGS sequence"/>
</dbReference>
<feature type="region of interest" description="Disordered" evidence="1">
    <location>
        <begin position="135"/>
        <end position="181"/>
    </location>
</feature>
<dbReference type="AlphaFoldDB" id="A0A9P5IJN2"/>
<evidence type="ECO:0000313" key="2">
    <source>
        <dbReference type="EMBL" id="KAF7943815.1"/>
    </source>
</evidence>
<organism evidence="2 3">
    <name type="scientific">Botrytis byssoidea</name>
    <dbReference type="NCBI Taxonomy" id="139641"/>
    <lineage>
        <taxon>Eukaryota</taxon>
        <taxon>Fungi</taxon>
        <taxon>Dikarya</taxon>
        <taxon>Ascomycota</taxon>
        <taxon>Pezizomycotina</taxon>
        <taxon>Leotiomycetes</taxon>
        <taxon>Helotiales</taxon>
        <taxon>Sclerotiniaceae</taxon>
        <taxon>Botrytis</taxon>
    </lineage>
</organism>
<feature type="compositionally biased region" description="Basic and acidic residues" evidence="1">
    <location>
        <begin position="169"/>
        <end position="181"/>
    </location>
</feature>
<proteinExistence type="predicted"/>
<sequence>MQINQGMMRLPYESIYDEVLAKATSSQYGYTDEEVNNVLKEMQERYQKRYPGESYDIYFCDIACPNQPWLVESWAWIHLFPEEPRPWRLSNPTEEDSEYYTSLNRHAVYLFRATSKRARVTGRVEGSVSVAAQQWDTEPVVKDGSEMDAEPTLAANDDIPRKRSMPANEEARKKIKTKNDV</sequence>
<comment type="caution">
    <text evidence="2">The sequence shown here is derived from an EMBL/GenBank/DDBJ whole genome shotgun (WGS) entry which is preliminary data.</text>
</comment>
<dbReference type="EMBL" id="RCSW01000010">
    <property type="protein sequence ID" value="KAF7943815.1"/>
    <property type="molecule type" value="Genomic_DNA"/>
</dbReference>
<dbReference type="GeneID" id="62149474"/>
<accession>A0A9P5IJN2</accession>